<keyword evidence="5 10" id="KW-0133">Cell shape</keyword>
<keyword evidence="1 10" id="KW-1003">Cell membrane</keyword>
<evidence type="ECO:0000256" key="7">
    <source>
        <dbReference type="ARBA" id="ARBA00023136"/>
    </source>
</evidence>
<evidence type="ECO:0000313" key="13">
    <source>
        <dbReference type="EMBL" id="MFC3195427.1"/>
    </source>
</evidence>
<accession>A0ABV7JEB4</accession>
<evidence type="ECO:0000256" key="2">
    <source>
        <dbReference type="ARBA" id="ARBA00022618"/>
    </source>
</evidence>
<dbReference type="InterPro" id="IPR006009">
    <property type="entry name" value="GlcNAc_MurG"/>
</dbReference>
<comment type="subcellular location">
    <subcellularLocation>
        <location evidence="10">Cell membrane</location>
        <topology evidence="10">Peripheral membrane protein</topology>
        <orientation evidence="10">Cytoplasmic side</orientation>
    </subcellularLocation>
</comment>
<feature type="domain" description="Glycosyltransferase family 28 N-terminal" evidence="11">
    <location>
        <begin position="3"/>
        <end position="140"/>
    </location>
</feature>
<dbReference type="SUPFAM" id="SSF53756">
    <property type="entry name" value="UDP-Glycosyltransferase/glycogen phosphorylase"/>
    <property type="match status" value="1"/>
</dbReference>
<dbReference type="InterPro" id="IPR007235">
    <property type="entry name" value="Glyco_trans_28_C"/>
</dbReference>
<comment type="caution">
    <text evidence="13">The sequence shown here is derived from an EMBL/GenBank/DDBJ whole genome shotgun (WGS) entry which is preliminary data.</text>
</comment>
<keyword evidence="14" id="KW-1185">Reference proteome</keyword>
<feature type="binding site" evidence="10">
    <location>
        <position position="159"/>
    </location>
    <ligand>
        <name>UDP-N-acetyl-alpha-D-glucosamine</name>
        <dbReference type="ChEBI" id="CHEBI:57705"/>
    </ligand>
</feature>
<dbReference type="EC" id="2.4.1.227" evidence="10"/>
<dbReference type="GO" id="GO:0016757">
    <property type="term" value="F:glycosyltransferase activity"/>
    <property type="evidence" value="ECO:0007669"/>
    <property type="project" value="UniProtKB-KW"/>
</dbReference>
<dbReference type="HAMAP" id="MF_00033">
    <property type="entry name" value="MurG"/>
    <property type="match status" value="1"/>
</dbReference>
<evidence type="ECO:0000256" key="8">
    <source>
        <dbReference type="ARBA" id="ARBA00023306"/>
    </source>
</evidence>
<evidence type="ECO:0000256" key="6">
    <source>
        <dbReference type="ARBA" id="ARBA00022984"/>
    </source>
</evidence>
<gene>
    <name evidence="10 13" type="primary">murG</name>
    <name evidence="13" type="ORF">ACFODZ_14325</name>
</gene>
<dbReference type="Gene3D" id="3.40.50.2000">
    <property type="entry name" value="Glycogen Phosphorylase B"/>
    <property type="match status" value="2"/>
</dbReference>
<comment type="pathway">
    <text evidence="10">Cell wall biogenesis; peptidoglycan biosynthesis.</text>
</comment>
<feature type="binding site" evidence="10">
    <location>
        <begin position="10"/>
        <end position="12"/>
    </location>
    <ligand>
        <name>UDP-N-acetyl-alpha-D-glucosamine</name>
        <dbReference type="ChEBI" id="CHEBI:57705"/>
    </ligand>
</feature>
<protein>
    <recommendedName>
        <fullName evidence="10">UDP-N-acetylglucosamine--N-acetylmuramyl-(pentapeptide) pyrophosphoryl-undecaprenol N-acetylglucosamine transferase</fullName>
        <ecNumber evidence="10">2.4.1.227</ecNumber>
    </recommendedName>
    <alternativeName>
        <fullName evidence="10">Undecaprenyl-PP-MurNAc-pentapeptide-UDPGlcNAc GlcNAc transferase</fullName>
    </alternativeName>
</protein>
<dbReference type="Pfam" id="PF04101">
    <property type="entry name" value="Glyco_tran_28_C"/>
    <property type="match status" value="1"/>
</dbReference>
<evidence type="ECO:0000256" key="9">
    <source>
        <dbReference type="ARBA" id="ARBA00023316"/>
    </source>
</evidence>
<keyword evidence="9 10" id="KW-0961">Cell wall biogenesis/degradation</keyword>
<keyword evidence="4 10" id="KW-0808">Transferase</keyword>
<dbReference type="NCBIfam" id="TIGR01133">
    <property type="entry name" value="murG"/>
    <property type="match status" value="1"/>
</dbReference>
<proteinExistence type="inferred from homology"/>
<keyword evidence="2 10" id="KW-0132">Cell division</keyword>
<organism evidence="13 14">
    <name type="scientific">Marinicella sediminis</name>
    <dbReference type="NCBI Taxonomy" id="1792834"/>
    <lineage>
        <taxon>Bacteria</taxon>
        <taxon>Pseudomonadati</taxon>
        <taxon>Pseudomonadota</taxon>
        <taxon>Gammaproteobacteria</taxon>
        <taxon>Lysobacterales</taxon>
        <taxon>Marinicellaceae</taxon>
        <taxon>Marinicella</taxon>
    </lineage>
</organism>
<feature type="binding site" evidence="10">
    <location>
        <position position="237"/>
    </location>
    <ligand>
        <name>UDP-N-acetyl-alpha-D-glucosamine</name>
        <dbReference type="ChEBI" id="CHEBI:57705"/>
    </ligand>
</feature>
<keyword evidence="8 10" id="KW-0131">Cell cycle</keyword>
<dbReference type="Pfam" id="PF03033">
    <property type="entry name" value="Glyco_transf_28"/>
    <property type="match status" value="1"/>
</dbReference>
<name>A0ABV7JEB4_9GAMM</name>
<dbReference type="PANTHER" id="PTHR21015:SF22">
    <property type="entry name" value="GLYCOSYLTRANSFERASE"/>
    <property type="match status" value="1"/>
</dbReference>
<evidence type="ECO:0000256" key="5">
    <source>
        <dbReference type="ARBA" id="ARBA00022960"/>
    </source>
</evidence>
<feature type="binding site" evidence="10">
    <location>
        <position position="122"/>
    </location>
    <ligand>
        <name>UDP-N-acetyl-alpha-D-glucosamine</name>
        <dbReference type="ChEBI" id="CHEBI:57705"/>
    </ligand>
</feature>
<dbReference type="RefSeq" id="WP_077412661.1">
    <property type="nucleotide sequence ID" value="NZ_JBHRTS010000008.1"/>
</dbReference>
<evidence type="ECO:0000259" key="12">
    <source>
        <dbReference type="Pfam" id="PF04101"/>
    </source>
</evidence>
<evidence type="ECO:0000256" key="3">
    <source>
        <dbReference type="ARBA" id="ARBA00022676"/>
    </source>
</evidence>
<evidence type="ECO:0000256" key="4">
    <source>
        <dbReference type="ARBA" id="ARBA00022679"/>
    </source>
</evidence>
<keyword evidence="7 10" id="KW-0472">Membrane</keyword>
<dbReference type="PANTHER" id="PTHR21015">
    <property type="entry name" value="UDP-N-ACETYLGLUCOSAMINE--N-ACETYLMURAMYL-(PENTAPEPTIDE) PYROPHOSPHORYL-UNDECAPRENOL N-ACETYLGLUCOSAMINE TRANSFERASE 1"/>
    <property type="match status" value="1"/>
</dbReference>
<reference evidence="14" key="1">
    <citation type="journal article" date="2019" name="Int. J. Syst. Evol. Microbiol.">
        <title>The Global Catalogue of Microorganisms (GCM) 10K type strain sequencing project: providing services to taxonomists for standard genome sequencing and annotation.</title>
        <authorList>
            <consortium name="The Broad Institute Genomics Platform"/>
            <consortium name="The Broad Institute Genome Sequencing Center for Infectious Disease"/>
            <person name="Wu L."/>
            <person name="Ma J."/>
        </authorList>
    </citation>
    <scope>NUCLEOTIDE SEQUENCE [LARGE SCALE GENOMIC DNA]</scope>
    <source>
        <strain evidence="14">KCTC 42953</strain>
    </source>
</reference>
<comment type="catalytic activity">
    <reaction evidence="10">
        <text>di-trans,octa-cis-undecaprenyl diphospho-N-acetyl-alpha-D-muramoyl-L-alanyl-D-glutamyl-meso-2,6-diaminopimeloyl-D-alanyl-D-alanine + UDP-N-acetyl-alpha-D-glucosamine = di-trans,octa-cis-undecaprenyl diphospho-[N-acetyl-alpha-D-glucosaminyl-(1-&gt;4)]-N-acetyl-alpha-D-muramoyl-L-alanyl-D-glutamyl-meso-2,6-diaminopimeloyl-D-alanyl-D-alanine + UDP + H(+)</text>
        <dbReference type="Rhea" id="RHEA:31227"/>
        <dbReference type="ChEBI" id="CHEBI:15378"/>
        <dbReference type="ChEBI" id="CHEBI:57705"/>
        <dbReference type="ChEBI" id="CHEBI:58223"/>
        <dbReference type="ChEBI" id="CHEBI:61387"/>
        <dbReference type="ChEBI" id="CHEBI:61388"/>
        <dbReference type="EC" id="2.4.1.227"/>
    </reaction>
</comment>
<keyword evidence="6 10" id="KW-0573">Peptidoglycan synthesis</keyword>
<evidence type="ECO:0000256" key="10">
    <source>
        <dbReference type="HAMAP-Rule" id="MF_00033"/>
    </source>
</evidence>
<dbReference type="CDD" id="cd03785">
    <property type="entry name" value="GT28_MurG"/>
    <property type="match status" value="1"/>
</dbReference>
<comment type="caution">
    <text evidence="10">Lacks conserved residue(s) required for the propagation of feature annotation.</text>
</comment>
<dbReference type="EMBL" id="JBHRTS010000008">
    <property type="protein sequence ID" value="MFC3195427.1"/>
    <property type="molecule type" value="Genomic_DNA"/>
</dbReference>
<evidence type="ECO:0000259" key="11">
    <source>
        <dbReference type="Pfam" id="PF03033"/>
    </source>
</evidence>
<comment type="similarity">
    <text evidence="10">Belongs to the glycosyltransferase 28 family. MurG subfamily.</text>
</comment>
<keyword evidence="3 10" id="KW-0328">Glycosyltransferase</keyword>
<comment type="function">
    <text evidence="10">Cell wall formation. Catalyzes the transfer of a GlcNAc subunit on undecaprenyl-pyrophosphoryl-MurNAc-pentapeptide (lipid intermediate I) to form undecaprenyl-pyrophosphoryl-MurNAc-(pentapeptide)GlcNAc (lipid intermediate II).</text>
</comment>
<dbReference type="InterPro" id="IPR004276">
    <property type="entry name" value="GlycoTrans_28_N"/>
</dbReference>
<evidence type="ECO:0000313" key="14">
    <source>
        <dbReference type="Proteomes" id="UP001595533"/>
    </source>
</evidence>
<feature type="domain" description="Glycosyl transferase family 28 C-terminal" evidence="12">
    <location>
        <begin position="177"/>
        <end position="333"/>
    </location>
</feature>
<sequence length="348" mass="38254">MKVAIMAGGTGGHIFPGIAVAKALQKKGHEVYWLGAQGGMEERIVRQYGIRLTLLPIKPLRGKGVRGMLMMPFRLLKGIFQARKFFKQNNIDAAVSMGGYVAAPGGFATALCATKLIVHEQNSVFGMTNRNLAKRADLVMTGFDLNGDHQSRWVGNPVRDSIAHIVKQHNRVSPVNVLVLGGSLGAQALNTRLPEVLSEWITSGAIKVKHQCGRNKFRMTEAAYGDLAPDVDIQEFIQNMAAVYQWADICICRAGALTIAEISAVGIPSIFVPYPHAVDDHQTHNALSLVNKEMAMIWQESQPEEVLINQFRQLMDLDCRLKMHEALMSARKSSVAEKMADLIEQVVA</sequence>
<evidence type="ECO:0000256" key="1">
    <source>
        <dbReference type="ARBA" id="ARBA00022475"/>
    </source>
</evidence>
<dbReference type="Proteomes" id="UP001595533">
    <property type="component" value="Unassembled WGS sequence"/>
</dbReference>
<feature type="binding site" evidence="10">
    <location>
        <position position="183"/>
    </location>
    <ligand>
        <name>UDP-N-acetyl-alpha-D-glucosamine</name>
        <dbReference type="ChEBI" id="CHEBI:57705"/>
    </ligand>
</feature>
<feature type="binding site" evidence="10">
    <location>
        <position position="282"/>
    </location>
    <ligand>
        <name>UDP-N-acetyl-alpha-D-glucosamine</name>
        <dbReference type="ChEBI" id="CHEBI:57705"/>
    </ligand>
</feature>